<reference evidence="1 2" key="1">
    <citation type="submission" date="2021-02" db="EMBL/GenBank/DDBJ databases">
        <title>Lysobacter arenosi sp. nov., isolated from soil of gangwondo yeongwol, south Korea.</title>
        <authorList>
            <person name="Kim K.R."/>
            <person name="Kim K.H."/>
            <person name="Jeon C.O."/>
        </authorList>
    </citation>
    <scope>NUCLEOTIDE SEQUENCE [LARGE SCALE GENOMIC DNA]</scope>
    <source>
        <strain evidence="1 2">R7</strain>
    </source>
</reference>
<dbReference type="InterPro" id="IPR011256">
    <property type="entry name" value="Reg_factor_effector_dom_sf"/>
</dbReference>
<organism evidence="1 2">
    <name type="scientific">Lysobacter arenosi</name>
    <dbReference type="NCBI Taxonomy" id="2795387"/>
    <lineage>
        <taxon>Bacteria</taxon>
        <taxon>Pseudomonadati</taxon>
        <taxon>Pseudomonadota</taxon>
        <taxon>Gammaproteobacteria</taxon>
        <taxon>Lysobacterales</taxon>
        <taxon>Lysobacteraceae</taxon>
        <taxon>Lysobacter</taxon>
    </lineage>
</organism>
<protein>
    <submittedName>
        <fullName evidence="1">SRPBCC family protein</fullName>
    </submittedName>
</protein>
<dbReference type="Gene3D" id="3.20.80.10">
    <property type="entry name" value="Regulatory factor, effector binding domain"/>
    <property type="match status" value="1"/>
</dbReference>
<dbReference type="Proteomes" id="UP000663400">
    <property type="component" value="Chromosome"/>
</dbReference>
<name>A0ABX7RAU4_9GAMM</name>
<accession>A0ABX7RAU4</accession>
<dbReference type="Pfam" id="PF10604">
    <property type="entry name" value="Polyketide_cyc2"/>
    <property type="match status" value="1"/>
</dbReference>
<dbReference type="EMBL" id="CP071517">
    <property type="protein sequence ID" value="QSX75263.1"/>
    <property type="molecule type" value="Genomic_DNA"/>
</dbReference>
<dbReference type="CDD" id="cd07818">
    <property type="entry name" value="SRPBCC_1"/>
    <property type="match status" value="1"/>
</dbReference>
<sequence>MTRLIEILISLAIVAALFLIVGIALPASRHLQHSVETNRKVTIVFDTLNSLRRFKDWNPLVLRDPKMQLKFSGPVSGVGARMDYDSQEKGLRQGSWEITESVPGKKVAYALTDIEPGNNKRTVFTLKPTGRGGRNVEITQTYDVEYGWNLIGRYAGLYVSSNVGEDMKMGLGRLSNMLAAVPNYDYAELSKDDPAKAPKLFDRPAENLLVVSAAVERNNDKVLGQINSNMEWIKKVMAANGLEPAGPVRIVTNEFGSDIYSFDVAQPVRKIGDEASASTKLDVKIEGPVVAVFNEPAKVAMVPSFKGHMANLAKVRDALRGWALTHGYETVERPYESWKAGVAAGFTEDGEYDVFWAVK</sequence>
<gene>
    <name evidence="1" type="ORF">HIV01_001445</name>
</gene>
<dbReference type="InterPro" id="IPR023393">
    <property type="entry name" value="START-like_dom_sf"/>
</dbReference>
<evidence type="ECO:0000313" key="2">
    <source>
        <dbReference type="Proteomes" id="UP000663400"/>
    </source>
</evidence>
<dbReference type="RefSeq" id="WP_200604508.1">
    <property type="nucleotide sequence ID" value="NZ_CP071517.1"/>
</dbReference>
<evidence type="ECO:0000313" key="1">
    <source>
        <dbReference type="EMBL" id="QSX75263.1"/>
    </source>
</evidence>
<dbReference type="Gene3D" id="3.30.530.20">
    <property type="match status" value="1"/>
</dbReference>
<dbReference type="InterPro" id="IPR019587">
    <property type="entry name" value="Polyketide_cyclase/dehydratase"/>
</dbReference>
<dbReference type="SUPFAM" id="SSF55961">
    <property type="entry name" value="Bet v1-like"/>
    <property type="match status" value="1"/>
</dbReference>
<keyword evidence="2" id="KW-1185">Reference proteome</keyword>
<proteinExistence type="predicted"/>